<dbReference type="PANTHER" id="PTHR45855">
    <property type="entry name" value="TRANSCRIPTION FACTOR PIF1-RELATED"/>
    <property type="match status" value="1"/>
</dbReference>
<dbReference type="InterPro" id="IPR047265">
    <property type="entry name" value="PIF1-like_bHLH"/>
</dbReference>
<evidence type="ECO:0000313" key="9">
    <source>
        <dbReference type="Proteomes" id="UP001558713"/>
    </source>
</evidence>
<feature type="compositionally biased region" description="Acidic residues" evidence="6">
    <location>
        <begin position="168"/>
        <end position="184"/>
    </location>
</feature>
<dbReference type="PROSITE" id="PS50888">
    <property type="entry name" value="BHLH"/>
    <property type="match status" value="1"/>
</dbReference>
<dbReference type="Pfam" id="PF00010">
    <property type="entry name" value="HLH"/>
    <property type="match status" value="1"/>
</dbReference>
<evidence type="ECO:0000313" key="8">
    <source>
        <dbReference type="EMBL" id="KAL1200229.1"/>
    </source>
</evidence>
<comment type="caution">
    <text evidence="8">The sequence shown here is derived from an EMBL/GenBank/DDBJ whole genome shotgun (WGS) entry which is preliminary data.</text>
</comment>
<keyword evidence="3" id="KW-0238">DNA-binding</keyword>
<evidence type="ECO:0000256" key="3">
    <source>
        <dbReference type="ARBA" id="ARBA00023125"/>
    </source>
</evidence>
<feature type="compositionally biased region" description="Basic and acidic residues" evidence="6">
    <location>
        <begin position="1"/>
        <end position="24"/>
    </location>
</feature>
<feature type="region of interest" description="Disordered" evidence="6">
    <location>
        <begin position="355"/>
        <end position="383"/>
    </location>
</feature>
<dbReference type="GO" id="GO:0005634">
    <property type="term" value="C:nucleus"/>
    <property type="evidence" value="ECO:0007669"/>
    <property type="project" value="UniProtKB-SubCell"/>
</dbReference>
<evidence type="ECO:0000256" key="1">
    <source>
        <dbReference type="ARBA" id="ARBA00004123"/>
    </source>
</evidence>
<sequence length="383" mass="41713">MISQREEREETKKKKKRVMADKKLISSSSSSATTSIYDTRSSNHHHHHPPSSSDEISQFLRHIFDRSSPLPSYYSPATTMTTTSTVAIGVHGEPHADNSRCFVSHQPPSDSALLSKRAGDFSEALIGGTSSAAACFGFSGGGSNNNNAQGNSSGTRVSSSSVGASGNETDEYDCESEEDVEAVVDEPPSKSGPSRTSSKRCRAAEVHNLSEKRRRSRINEKMKALQSLIPNSNKTDKASMLDEAIEYLKQLQLQVQMLTMRNGVNLHPLYLPGTTVHPLQLSQMRPVIPPEATNDSILNHTNQFASTSNAPEMINTVASSYALEPSIRSHFGPFPLLTSPLEMSREGGLAHHHRLNLGHSNTNLTGEQASFDGQQSDLKDRLT</sequence>
<name>A0ABD1AAS2_CARAN</name>
<feature type="compositionally biased region" description="Low complexity" evidence="6">
    <location>
        <begin position="147"/>
        <end position="167"/>
    </location>
</feature>
<feature type="compositionally biased region" description="Basic and acidic residues" evidence="6">
    <location>
        <begin position="202"/>
        <end position="214"/>
    </location>
</feature>
<feature type="region of interest" description="Disordered" evidence="6">
    <location>
        <begin position="1"/>
        <end position="55"/>
    </location>
</feature>
<dbReference type="InterPro" id="IPR031066">
    <property type="entry name" value="bHLH_ALC-like_plant"/>
</dbReference>
<keyword evidence="9" id="KW-1185">Reference proteome</keyword>
<evidence type="ECO:0000259" key="7">
    <source>
        <dbReference type="PROSITE" id="PS50888"/>
    </source>
</evidence>
<evidence type="ECO:0000256" key="2">
    <source>
        <dbReference type="ARBA" id="ARBA00023015"/>
    </source>
</evidence>
<feature type="compositionally biased region" description="Low complexity" evidence="6">
    <location>
        <begin position="26"/>
        <end position="35"/>
    </location>
</feature>
<feature type="domain" description="BHLH" evidence="7">
    <location>
        <begin position="202"/>
        <end position="251"/>
    </location>
</feature>
<comment type="subcellular location">
    <subcellularLocation>
        <location evidence="1">Nucleus</location>
    </subcellularLocation>
</comment>
<dbReference type="SUPFAM" id="SSF47459">
    <property type="entry name" value="HLH, helix-loop-helix DNA-binding domain"/>
    <property type="match status" value="1"/>
</dbReference>
<evidence type="ECO:0000256" key="5">
    <source>
        <dbReference type="ARBA" id="ARBA00023242"/>
    </source>
</evidence>
<dbReference type="FunFam" id="4.10.280.10:FF:000004">
    <property type="entry name" value="Basic helix-loop-helix transcription factor"/>
    <property type="match status" value="1"/>
</dbReference>
<dbReference type="InterPro" id="IPR036638">
    <property type="entry name" value="HLH_DNA-bd_sf"/>
</dbReference>
<feature type="region of interest" description="Disordered" evidence="6">
    <location>
        <begin position="147"/>
        <end position="214"/>
    </location>
</feature>
<evidence type="ECO:0000256" key="4">
    <source>
        <dbReference type="ARBA" id="ARBA00023163"/>
    </source>
</evidence>
<dbReference type="PANTHER" id="PTHR45855:SF73">
    <property type="entry name" value="TRANSCRIPTION FACTOR SPATULA"/>
    <property type="match status" value="1"/>
</dbReference>
<evidence type="ECO:0000256" key="6">
    <source>
        <dbReference type="SAM" id="MobiDB-lite"/>
    </source>
</evidence>
<feature type="compositionally biased region" description="Polar residues" evidence="6">
    <location>
        <begin position="358"/>
        <end position="376"/>
    </location>
</feature>
<dbReference type="GO" id="GO:0003677">
    <property type="term" value="F:DNA binding"/>
    <property type="evidence" value="ECO:0007669"/>
    <property type="project" value="UniProtKB-KW"/>
</dbReference>
<keyword evidence="4" id="KW-0804">Transcription</keyword>
<dbReference type="SMART" id="SM00353">
    <property type="entry name" value="HLH"/>
    <property type="match status" value="1"/>
</dbReference>
<organism evidence="8 9">
    <name type="scientific">Cardamine amara subsp. amara</name>
    <dbReference type="NCBI Taxonomy" id="228776"/>
    <lineage>
        <taxon>Eukaryota</taxon>
        <taxon>Viridiplantae</taxon>
        <taxon>Streptophyta</taxon>
        <taxon>Embryophyta</taxon>
        <taxon>Tracheophyta</taxon>
        <taxon>Spermatophyta</taxon>
        <taxon>Magnoliopsida</taxon>
        <taxon>eudicotyledons</taxon>
        <taxon>Gunneridae</taxon>
        <taxon>Pentapetalae</taxon>
        <taxon>rosids</taxon>
        <taxon>malvids</taxon>
        <taxon>Brassicales</taxon>
        <taxon>Brassicaceae</taxon>
        <taxon>Cardamineae</taxon>
        <taxon>Cardamine</taxon>
    </lineage>
</organism>
<accession>A0ABD1AAS2</accession>
<dbReference type="CDD" id="cd11445">
    <property type="entry name" value="bHLH_AtPIF_like"/>
    <property type="match status" value="1"/>
</dbReference>
<dbReference type="EMBL" id="JBANAX010000628">
    <property type="protein sequence ID" value="KAL1200229.1"/>
    <property type="molecule type" value="Genomic_DNA"/>
</dbReference>
<reference evidence="8 9" key="1">
    <citation type="submission" date="2024-04" db="EMBL/GenBank/DDBJ databases">
        <title>Genome assembly C_amara_ONT_v2.</title>
        <authorList>
            <person name="Yant L."/>
            <person name="Moore C."/>
            <person name="Slenker M."/>
        </authorList>
    </citation>
    <scope>NUCLEOTIDE SEQUENCE [LARGE SCALE GENOMIC DNA]</scope>
    <source>
        <tissue evidence="8">Leaf</tissue>
    </source>
</reference>
<dbReference type="Gene3D" id="4.10.280.10">
    <property type="entry name" value="Helix-loop-helix DNA-binding domain"/>
    <property type="match status" value="1"/>
</dbReference>
<keyword evidence="5" id="KW-0539">Nucleus</keyword>
<dbReference type="Proteomes" id="UP001558713">
    <property type="component" value="Unassembled WGS sequence"/>
</dbReference>
<dbReference type="InterPro" id="IPR011598">
    <property type="entry name" value="bHLH_dom"/>
</dbReference>
<protein>
    <submittedName>
        <fullName evidence="8">Transcription factor SPATULA</fullName>
    </submittedName>
</protein>
<keyword evidence="2" id="KW-0805">Transcription regulation</keyword>
<gene>
    <name evidence="8" type="ORF">V5N11_031568</name>
</gene>
<dbReference type="AlphaFoldDB" id="A0ABD1AAS2"/>
<proteinExistence type="predicted"/>